<reference evidence="17 18" key="1">
    <citation type="submission" date="2015-11" db="EMBL/GenBank/DDBJ databases">
        <authorList>
            <person name="Zhang Y."/>
            <person name="Guo Z."/>
        </authorList>
    </citation>
    <scope>NUCLEOTIDE SEQUENCE [LARGE SCALE GENOMIC DNA]</scope>
    <source>
        <strain evidence="17 18">KCTC 32221</strain>
    </source>
</reference>
<dbReference type="GO" id="GO:0050660">
    <property type="term" value="F:flavin adenine dinucleotide binding"/>
    <property type="evidence" value="ECO:0007669"/>
    <property type="project" value="InterPro"/>
</dbReference>
<dbReference type="InterPro" id="IPR024036">
    <property type="entry name" value="tRNA-dHydroUridine_Synthase_C"/>
</dbReference>
<evidence type="ECO:0000256" key="10">
    <source>
        <dbReference type="ARBA" id="ARBA00048205"/>
    </source>
</evidence>
<evidence type="ECO:0000256" key="13">
    <source>
        <dbReference type="PIRNR" id="PIRNR006621"/>
    </source>
</evidence>
<comment type="cofactor">
    <cofactor evidence="1 12 13 15">
        <name>FMN</name>
        <dbReference type="ChEBI" id="CHEBI:58210"/>
    </cofactor>
</comment>
<comment type="catalytic activity">
    <reaction evidence="11 12">
        <text>a 5,6-dihydrouridine in tRNA + NAD(+) = a uridine in tRNA + NADH + H(+)</text>
        <dbReference type="Rhea" id="RHEA:54452"/>
        <dbReference type="Rhea" id="RHEA-COMP:13339"/>
        <dbReference type="Rhea" id="RHEA-COMP:13887"/>
        <dbReference type="ChEBI" id="CHEBI:15378"/>
        <dbReference type="ChEBI" id="CHEBI:57540"/>
        <dbReference type="ChEBI" id="CHEBI:57945"/>
        <dbReference type="ChEBI" id="CHEBI:65315"/>
        <dbReference type="ChEBI" id="CHEBI:74443"/>
    </reaction>
</comment>
<evidence type="ECO:0000256" key="12">
    <source>
        <dbReference type="HAMAP-Rule" id="MF_02042"/>
    </source>
</evidence>
<comment type="similarity">
    <text evidence="13">Belongs to the dus family.</text>
</comment>
<keyword evidence="8 12" id="KW-0694">RNA-binding</keyword>
<dbReference type="Gene3D" id="3.20.20.70">
    <property type="entry name" value="Aldolase class I"/>
    <property type="match status" value="1"/>
</dbReference>
<comment type="function">
    <text evidence="2 12 13">Catalyzes the synthesis of 5,6-dihydrouridine (D), a modified base found in the D-loop of most tRNAs, via the reduction of the C5-C6 double bond in target uridines.</text>
</comment>
<dbReference type="PANTHER" id="PTHR45846">
    <property type="entry name" value="TRNA-DIHYDROURIDINE(47) SYNTHASE [NAD(P)(+)]-LIKE"/>
    <property type="match status" value="1"/>
</dbReference>
<dbReference type="Proteomes" id="UP000065641">
    <property type="component" value="Chromosome"/>
</dbReference>
<feature type="binding site" evidence="15">
    <location>
        <position position="195"/>
    </location>
    <ligand>
        <name>FMN</name>
        <dbReference type="ChEBI" id="CHEBI:58210"/>
    </ligand>
</feature>
<organism evidence="17 18">
    <name type="scientific">Pseudohongiella spirulinae</name>
    <dbReference type="NCBI Taxonomy" id="1249552"/>
    <lineage>
        <taxon>Bacteria</taxon>
        <taxon>Pseudomonadati</taxon>
        <taxon>Pseudomonadota</taxon>
        <taxon>Gammaproteobacteria</taxon>
        <taxon>Pseudomonadales</taxon>
        <taxon>Pseudohongiellaceae</taxon>
        <taxon>Pseudohongiella</taxon>
    </lineage>
</organism>
<evidence type="ECO:0000256" key="15">
    <source>
        <dbReference type="PIRSR" id="PIRSR006621-2"/>
    </source>
</evidence>
<evidence type="ECO:0000256" key="7">
    <source>
        <dbReference type="ARBA" id="ARBA00022857"/>
    </source>
</evidence>
<dbReference type="PANTHER" id="PTHR45846:SF1">
    <property type="entry name" value="TRNA-DIHYDROURIDINE(47) SYNTHASE [NAD(P)(+)]-LIKE"/>
    <property type="match status" value="1"/>
</dbReference>
<feature type="binding site" evidence="15">
    <location>
        <begin position="42"/>
        <end position="44"/>
    </location>
    <ligand>
        <name>FMN</name>
        <dbReference type="ChEBI" id="CHEBI:58210"/>
    </ligand>
</feature>
<sequence length="357" mass="39202">MTLAALADNALHRPAETAYKRIQTAGFQLGKHTLQCPIMLAPMVGVSDLPFREICLQQGATLTIAEMVPADSSVWSSEKNRLRLKRSDNCGPEIVQIAGYDPQMMADAARKNADMGAEVIDINMGCPAKKVLKRASGSALMQDPDLVERILCAVVAAVDIPVTLKTRTGWSRKERNGPLIARIAEDSGIAMLSIHGRTRECRFMGDAEYDTIAAIKQSVSIPVIANGDINSPEKAAYVLRHTGADGLMIGRAAQGQPWIFRQIHRYLNNGELEHNPPAIDISTLMLDHIHALLAFYGDFKGALFARKHIDWYSKALPGGAELKAHFMTTRDAVEQRDILSAYHEKLRNNLIQSDGPL</sequence>
<dbReference type="RefSeq" id="WP_082627921.1">
    <property type="nucleotide sequence ID" value="NZ_CP013189.1"/>
</dbReference>
<proteinExistence type="inferred from homology"/>
<dbReference type="CDD" id="cd02801">
    <property type="entry name" value="DUS_like_FMN"/>
    <property type="match status" value="1"/>
</dbReference>
<dbReference type="InterPro" id="IPR035587">
    <property type="entry name" value="DUS-like_FMN-bd"/>
</dbReference>
<dbReference type="STRING" id="1249552.PS2015_508"/>
<keyword evidence="15" id="KW-0547">Nucleotide-binding</keyword>
<evidence type="ECO:0000256" key="8">
    <source>
        <dbReference type="ARBA" id="ARBA00022884"/>
    </source>
</evidence>
<keyword evidence="6 12" id="KW-0819">tRNA processing</keyword>
<name>A0A0S2KA90_9GAMM</name>
<evidence type="ECO:0000256" key="2">
    <source>
        <dbReference type="ARBA" id="ARBA00002790"/>
    </source>
</evidence>
<keyword evidence="9 12" id="KW-0560">Oxidoreductase</keyword>
<protein>
    <recommendedName>
        <fullName evidence="12">tRNA-dihydrouridine synthase B</fullName>
        <ecNumber evidence="12">1.3.1.-</ecNumber>
    </recommendedName>
</protein>
<comment type="caution">
    <text evidence="12">Lacks conserved residue(s) required for the propagation of feature annotation.</text>
</comment>
<accession>A0A0S2KA90</accession>
<dbReference type="EMBL" id="CP013189">
    <property type="protein sequence ID" value="ALO45194.1"/>
    <property type="molecule type" value="Genomic_DNA"/>
</dbReference>
<keyword evidence="5 12" id="KW-0288">FMN</keyword>
<dbReference type="PATRIC" id="fig|1249552.3.peg.514"/>
<evidence type="ECO:0000256" key="6">
    <source>
        <dbReference type="ARBA" id="ARBA00022694"/>
    </source>
</evidence>
<evidence type="ECO:0000313" key="18">
    <source>
        <dbReference type="Proteomes" id="UP000065641"/>
    </source>
</evidence>
<evidence type="ECO:0000256" key="9">
    <source>
        <dbReference type="ARBA" id="ARBA00023002"/>
    </source>
</evidence>
<evidence type="ECO:0000256" key="14">
    <source>
        <dbReference type="PIRSR" id="PIRSR006621-1"/>
    </source>
</evidence>
<evidence type="ECO:0000256" key="5">
    <source>
        <dbReference type="ARBA" id="ARBA00022643"/>
    </source>
</evidence>
<dbReference type="Gene3D" id="1.10.1200.80">
    <property type="entry name" value="Putative flavin oxidoreducatase, domain 2"/>
    <property type="match status" value="1"/>
</dbReference>
<dbReference type="InterPro" id="IPR032887">
    <property type="entry name" value="DusB"/>
</dbReference>
<evidence type="ECO:0000256" key="3">
    <source>
        <dbReference type="ARBA" id="ARBA00022555"/>
    </source>
</evidence>
<dbReference type="Pfam" id="PF01207">
    <property type="entry name" value="Dus"/>
    <property type="match status" value="1"/>
</dbReference>
<keyword evidence="7 12" id="KW-0521">NADP</keyword>
<dbReference type="InterPro" id="IPR013785">
    <property type="entry name" value="Aldolase_TIM"/>
</dbReference>
<keyword evidence="3 12" id="KW-0820">tRNA-binding</keyword>
<comment type="similarity">
    <text evidence="12">Belongs to the Dus family. DusB subfamily.</text>
</comment>
<evidence type="ECO:0000256" key="11">
    <source>
        <dbReference type="ARBA" id="ARBA00048802"/>
    </source>
</evidence>
<feature type="binding site" evidence="12 15">
    <location>
        <position position="165"/>
    </location>
    <ligand>
        <name>FMN</name>
        <dbReference type="ChEBI" id="CHEBI:58210"/>
    </ligand>
</feature>
<dbReference type="EC" id="1.3.1.-" evidence="12"/>
<keyword evidence="4 12" id="KW-0285">Flavoprotein</keyword>
<feature type="active site" description="Proton donor" evidence="12 14">
    <location>
        <position position="126"/>
    </location>
</feature>
<dbReference type="PROSITE" id="PS01136">
    <property type="entry name" value="UPF0034"/>
    <property type="match status" value="1"/>
</dbReference>
<feature type="domain" description="DUS-like FMN-binding" evidence="16">
    <location>
        <begin position="39"/>
        <end position="340"/>
    </location>
</feature>
<evidence type="ECO:0000313" key="17">
    <source>
        <dbReference type="EMBL" id="ALO45194.1"/>
    </source>
</evidence>
<evidence type="ECO:0000256" key="1">
    <source>
        <dbReference type="ARBA" id="ARBA00001917"/>
    </source>
</evidence>
<dbReference type="KEGG" id="pspi:PS2015_508"/>
<dbReference type="SUPFAM" id="SSF51395">
    <property type="entry name" value="FMN-linked oxidoreductases"/>
    <property type="match status" value="1"/>
</dbReference>
<dbReference type="GO" id="GO:0010181">
    <property type="term" value="F:FMN binding"/>
    <property type="evidence" value="ECO:0007669"/>
    <property type="project" value="UniProtKB-UniRule"/>
</dbReference>
<dbReference type="HAMAP" id="MF_02042">
    <property type="entry name" value="DusB_subfam"/>
    <property type="match status" value="1"/>
</dbReference>
<evidence type="ECO:0000256" key="4">
    <source>
        <dbReference type="ARBA" id="ARBA00022630"/>
    </source>
</evidence>
<feature type="binding site" evidence="12 15">
    <location>
        <position position="96"/>
    </location>
    <ligand>
        <name>FMN</name>
        <dbReference type="ChEBI" id="CHEBI:58210"/>
    </ligand>
</feature>
<dbReference type="NCBIfam" id="TIGR00737">
    <property type="entry name" value="nifR3_yhdG"/>
    <property type="match status" value="1"/>
</dbReference>
<dbReference type="PIRSF" id="PIRSF006621">
    <property type="entry name" value="Dus"/>
    <property type="match status" value="1"/>
</dbReference>
<comment type="catalytic activity">
    <reaction evidence="10 12">
        <text>a 5,6-dihydrouridine in tRNA + NADP(+) = a uridine in tRNA + NADPH + H(+)</text>
        <dbReference type="Rhea" id="RHEA:23624"/>
        <dbReference type="Rhea" id="RHEA-COMP:13339"/>
        <dbReference type="Rhea" id="RHEA-COMP:13887"/>
        <dbReference type="ChEBI" id="CHEBI:15378"/>
        <dbReference type="ChEBI" id="CHEBI:57783"/>
        <dbReference type="ChEBI" id="CHEBI:58349"/>
        <dbReference type="ChEBI" id="CHEBI:65315"/>
        <dbReference type="ChEBI" id="CHEBI:74443"/>
    </reaction>
</comment>
<feature type="binding site" evidence="12">
    <location>
        <begin position="226"/>
        <end position="228"/>
    </location>
    <ligand>
        <name>FMN</name>
        <dbReference type="ChEBI" id="CHEBI:58210"/>
    </ligand>
</feature>
<dbReference type="InterPro" id="IPR001269">
    <property type="entry name" value="DUS_fam"/>
</dbReference>
<gene>
    <name evidence="12" type="primary">dusB</name>
    <name evidence="17" type="ORF">PS2015_508</name>
</gene>
<dbReference type="GO" id="GO:0017150">
    <property type="term" value="F:tRNA dihydrouridine synthase activity"/>
    <property type="evidence" value="ECO:0007669"/>
    <property type="project" value="UniProtKB-UniRule"/>
</dbReference>
<dbReference type="InterPro" id="IPR004652">
    <property type="entry name" value="DusB-like"/>
</dbReference>
<dbReference type="GO" id="GO:0000049">
    <property type="term" value="F:tRNA binding"/>
    <property type="evidence" value="ECO:0007669"/>
    <property type="project" value="UniProtKB-UniRule"/>
</dbReference>
<dbReference type="InterPro" id="IPR018517">
    <property type="entry name" value="tRNA_hU_synthase_CS"/>
</dbReference>
<dbReference type="AlphaFoldDB" id="A0A0S2KA90"/>
<keyword evidence="18" id="KW-1185">Reference proteome</keyword>
<evidence type="ECO:0000259" key="16">
    <source>
        <dbReference type="Pfam" id="PF01207"/>
    </source>
</evidence>
<feature type="binding site" evidence="12 15">
    <location>
        <begin position="250"/>
        <end position="251"/>
    </location>
    <ligand>
        <name>FMN</name>
        <dbReference type="ChEBI" id="CHEBI:58210"/>
    </ligand>
</feature>
<dbReference type="OrthoDB" id="9764501at2"/>